<gene>
    <name evidence="1" type="primary">WBGene00111677</name>
</gene>
<evidence type="ECO:0000313" key="1">
    <source>
        <dbReference type="EnsemblMetazoa" id="PPA22123.1"/>
    </source>
</evidence>
<dbReference type="InterPro" id="IPR036291">
    <property type="entry name" value="NAD(P)-bd_dom_sf"/>
</dbReference>
<dbReference type="InterPro" id="IPR002347">
    <property type="entry name" value="SDR_fam"/>
</dbReference>
<evidence type="ECO:0000313" key="2">
    <source>
        <dbReference type="Proteomes" id="UP000005239"/>
    </source>
</evidence>
<dbReference type="SUPFAM" id="SSF51735">
    <property type="entry name" value="NAD(P)-binding Rossmann-fold domains"/>
    <property type="match status" value="1"/>
</dbReference>
<dbReference type="AlphaFoldDB" id="A0A2A6CMC5"/>
<reference evidence="2" key="1">
    <citation type="journal article" date="2008" name="Nat. Genet.">
        <title>The Pristionchus pacificus genome provides a unique perspective on nematode lifestyle and parasitism.</title>
        <authorList>
            <person name="Dieterich C."/>
            <person name="Clifton S.W."/>
            <person name="Schuster L.N."/>
            <person name="Chinwalla A."/>
            <person name="Delehaunty K."/>
            <person name="Dinkelacker I."/>
            <person name="Fulton L."/>
            <person name="Fulton R."/>
            <person name="Godfrey J."/>
            <person name="Minx P."/>
            <person name="Mitreva M."/>
            <person name="Roeseler W."/>
            <person name="Tian H."/>
            <person name="Witte H."/>
            <person name="Yang S.P."/>
            <person name="Wilson R.K."/>
            <person name="Sommer R.J."/>
        </authorList>
    </citation>
    <scope>NUCLEOTIDE SEQUENCE [LARGE SCALE GENOMIC DNA]</scope>
    <source>
        <strain evidence="2">PS312</strain>
    </source>
</reference>
<dbReference type="PANTHER" id="PTHR43313">
    <property type="entry name" value="SHORT-CHAIN DEHYDROGENASE/REDUCTASE FAMILY 9C"/>
    <property type="match status" value="1"/>
</dbReference>
<dbReference type="InterPro" id="IPR020904">
    <property type="entry name" value="Sc_DH/Rdtase_CS"/>
</dbReference>
<dbReference type="PRINTS" id="PR00081">
    <property type="entry name" value="GDHRDH"/>
</dbReference>
<dbReference type="GO" id="GO:0008202">
    <property type="term" value="P:steroid metabolic process"/>
    <property type="evidence" value="ECO:0000318"/>
    <property type="project" value="GO_Central"/>
</dbReference>
<protein>
    <submittedName>
        <fullName evidence="1">Dehydrogenase</fullName>
    </submittedName>
</protein>
<dbReference type="PANTHER" id="PTHR43313:SF7">
    <property type="entry name" value="17-BETA-HYDROXYSTEROID DEHYDROGENASE TYPE 6"/>
    <property type="match status" value="1"/>
</dbReference>
<sequence>MDAIDPDLLWLAAVPGFIAFVYYLQDVTLLWSLGALFLIIIAYHMIQRILSHFKLDNLEKRAVFITGCDTGFGNLLALKCLQRDMPVFAGCLTEKGASALREASSSLPGKLDTIIVDVASDDSVAAAAKYLEKATRQYGVNNAGIVGASFYDDMLTLQHYKEVVDVNTYGVIRVTHALKNLVKRTRGRIVTIASICARIGIEGIGPYTVSKYAATGYCEVIRQELRHFGVTVHILEPGFFNTPLIDEKLVQARLDAVWKSTPDSVKEEYGESFFREGRERATSMLHMIARFPHMRYQIGADAKYLFVPMAYLPTGLRDAIAKAIGKVMGAPVPACSKKGDELIKETNPLKMN</sequence>
<proteinExistence type="predicted"/>
<dbReference type="EnsemblMetazoa" id="PPA22123.1">
    <property type="protein sequence ID" value="PPA22123.1"/>
    <property type="gene ID" value="WBGene00111677"/>
</dbReference>
<accession>A0A2A6CMC5</accession>
<dbReference type="Pfam" id="PF00106">
    <property type="entry name" value="adh_short"/>
    <property type="match status" value="1"/>
</dbReference>
<dbReference type="GO" id="GO:0016491">
    <property type="term" value="F:oxidoreductase activity"/>
    <property type="evidence" value="ECO:0000318"/>
    <property type="project" value="GO_Central"/>
</dbReference>
<dbReference type="Gene3D" id="3.40.50.720">
    <property type="entry name" value="NAD(P)-binding Rossmann-like Domain"/>
    <property type="match status" value="1"/>
</dbReference>
<keyword evidence="2" id="KW-1185">Reference proteome</keyword>
<accession>A0A8R1YIG6</accession>
<reference evidence="1" key="2">
    <citation type="submission" date="2022-06" db="UniProtKB">
        <authorList>
            <consortium name="EnsemblMetazoa"/>
        </authorList>
    </citation>
    <scope>IDENTIFICATION</scope>
    <source>
        <strain evidence="1">PS312</strain>
    </source>
</reference>
<organism evidence="1 2">
    <name type="scientific">Pristionchus pacificus</name>
    <name type="common">Parasitic nematode worm</name>
    <dbReference type="NCBI Taxonomy" id="54126"/>
    <lineage>
        <taxon>Eukaryota</taxon>
        <taxon>Metazoa</taxon>
        <taxon>Ecdysozoa</taxon>
        <taxon>Nematoda</taxon>
        <taxon>Chromadorea</taxon>
        <taxon>Rhabditida</taxon>
        <taxon>Rhabditina</taxon>
        <taxon>Diplogasteromorpha</taxon>
        <taxon>Diplogasteroidea</taxon>
        <taxon>Neodiplogasteridae</taxon>
        <taxon>Pristionchus</taxon>
    </lineage>
</organism>
<dbReference type="Proteomes" id="UP000005239">
    <property type="component" value="Unassembled WGS sequence"/>
</dbReference>
<name>A0A2A6CMC5_PRIPA</name>
<dbReference type="PROSITE" id="PS00061">
    <property type="entry name" value="ADH_SHORT"/>
    <property type="match status" value="1"/>
</dbReference>
<dbReference type="OrthoDB" id="2102561at2759"/>